<dbReference type="RefSeq" id="WP_014658569.1">
    <property type="nucleotide sequence ID" value="NC_017735.1"/>
</dbReference>
<dbReference type="OrthoDB" id="9773087at2"/>
<dbReference type="InterPro" id="IPR042176">
    <property type="entry name" value="Pantoate_ligase_C"/>
</dbReference>
<dbReference type="AlphaFoldDB" id="I0EQ21"/>
<dbReference type="PANTHER" id="PTHR21299">
    <property type="entry name" value="CYTIDYLATE KINASE/PANTOATE-BETA-ALANINE LIGASE"/>
    <property type="match status" value="1"/>
</dbReference>
<name>I0EQ21_HELCM</name>
<evidence type="ECO:0000256" key="1">
    <source>
        <dbReference type="ARBA" id="ARBA00004496"/>
    </source>
</evidence>
<dbReference type="HAMAP" id="MF_00158">
    <property type="entry name" value="PanC"/>
    <property type="match status" value="1"/>
</dbReference>
<dbReference type="Proteomes" id="UP000005013">
    <property type="component" value="Chromosome"/>
</dbReference>
<organism evidence="14 15">
    <name type="scientific">Helicobacter cetorum (strain ATCC BAA-540 / CCUG 52418 / MIT 99-5656)</name>
    <dbReference type="NCBI Taxonomy" id="1163745"/>
    <lineage>
        <taxon>Bacteria</taxon>
        <taxon>Pseudomonadati</taxon>
        <taxon>Campylobacterota</taxon>
        <taxon>Epsilonproteobacteria</taxon>
        <taxon>Campylobacterales</taxon>
        <taxon>Helicobacteraceae</taxon>
        <taxon>Helicobacter</taxon>
    </lineage>
</organism>
<evidence type="ECO:0000256" key="5">
    <source>
        <dbReference type="ARBA" id="ARBA00014155"/>
    </source>
</evidence>
<evidence type="ECO:0000313" key="15">
    <source>
        <dbReference type="Proteomes" id="UP000005013"/>
    </source>
</evidence>
<keyword evidence="6 13" id="KW-0963">Cytoplasm</keyword>
<dbReference type="Pfam" id="PF02569">
    <property type="entry name" value="Pantoate_ligase"/>
    <property type="match status" value="1"/>
</dbReference>
<evidence type="ECO:0000256" key="10">
    <source>
        <dbReference type="ARBA" id="ARBA00022840"/>
    </source>
</evidence>
<evidence type="ECO:0000313" key="14">
    <source>
        <dbReference type="EMBL" id="AFI05040.1"/>
    </source>
</evidence>
<comment type="pathway">
    <text evidence="2 13">Cofactor biosynthesis; (R)-pantothenate biosynthesis; (R)-pantothenate from (R)-pantoate and beta-alanine: step 1/1.</text>
</comment>
<evidence type="ECO:0000256" key="12">
    <source>
        <dbReference type="ARBA" id="ARBA00055042"/>
    </source>
</evidence>
<dbReference type="EMBL" id="CP003481">
    <property type="protein sequence ID" value="AFI05040.1"/>
    <property type="molecule type" value="Genomic_DNA"/>
</dbReference>
<dbReference type="InterPro" id="IPR014729">
    <property type="entry name" value="Rossmann-like_a/b/a_fold"/>
</dbReference>
<feature type="binding site" evidence="13">
    <location>
        <position position="156"/>
    </location>
    <ligand>
        <name>(R)-pantoate</name>
        <dbReference type="ChEBI" id="CHEBI:15980"/>
    </ligand>
</feature>
<feature type="active site" description="Proton donor" evidence="13">
    <location>
        <position position="34"/>
    </location>
</feature>
<proteinExistence type="inferred from homology"/>
<evidence type="ECO:0000256" key="4">
    <source>
        <dbReference type="ARBA" id="ARBA00012219"/>
    </source>
</evidence>
<comment type="subunit">
    <text evidence="13">Homodimer.</text>
</comment>
<dbReference type="Gene3D" id="3.40.50.620">
    <property type="entry name" value="HUPs"/>
    <property type="match status" value="1"/>
</dbReference>
<evidence type="ECO:0000256" key="11">
    <source>
        <dbReference type="ARBA" id="ARBA00048258"/>
    </source>
</evidence>
<protein>
    <recommendedName>
        <fullName evidence="5 13">Pantothenate synthetase</fullName>
        <shortName evidence="13">PS</shortName>
        <ecNumber evidence="4 13">6.3.2.1</ecNumber>
    </recommendedName>
    <alternativeName>
        <fullName evidence="13">Pantoate--beta-alanine ligase</fullName>
    </alternativeName>
    <alternativeName>
        <fullName evidence="13">Pantoate-activating enzyme</fullName>
    </alternativeName>
</protein>
<keyword evidence="7 13" id="KW-0436">Ligase</keyword>
<evidence type="ECO:0000256" key="9">
    <source>
        <dbReference type="ARBA" id="ARBA00022741"/>
    </source>
</evidence>
<dbReference type="InterPro" id="IPR004821">
    <property type="entry name" value="Cyt_trans-like"/>
</dbReference>
<dbReference type="FunFam" id="3.40.50.620:FF:000114">
    <property type="entry name" value="Pantothenate synthetase"/>
    <property type="match status" value="1"/>
</dbReference>
<dbReference type="KEGG" id="hcm:HCD_00030"/>
<dbReference type="Gene3D" id="3.30.1300.10">
    <property type="entry name" value="Pantoate-beta-alanine ligase, C-terminal domain"/>
    <property type="match status" value="1"/>
</dbReference>
<comment type="miscellaneous">
    <text evidence="13">The reaction proceeds by a bi uni uni bi ping pong mechanism.</text>
</comment>
<keyword evidence="15" id="KW-1185">Reference proteome</keyword>
<sequence length="279" mass="31667">MQVLETIIALRKYRKSLKESVGFVPTMGALHKGHQSLIERSLKENTHTIVSIFVNPTQFGANEDFNAYPRVLEKDLSLCEEVGVNAVFVPKADEMYPYGFECQITRMPIKAPLYLANSLEGAQREGHFDGVAQVVLKLFHLICPTRAYFGKKDAQQLLIIQHLVKDLLLDIEIMPCEIVRDVDNLALSSRNVYLNEFERKQALAIPKALETIKQAIDKGEKACDKLKILGLKVLENLEVNYLEFCNHKLESLKTIESFNTLILVAVRVGKTRLLDNLWV</sequence>
<comment type="catalytic activity">
    <reaction evidence="11 13">
        <text>(R)-pantoate + beta-alanine + ATP = (R)-pantothenate + AMP + diphosphate + H(+)</text>
        <dbReference type="Rhea" id="RHEA:10912"/>
        <dbReference type="ChEBI" id="CHEBI:15378"/>
        <dbReference type="ChEBI" id="CHEBI:15980"/>
        <dbReference type="ChEBI" id="CHEBI:29032"/>
        <dbReference type="ChEBI" id="CHEBI:30616"/>
        <dbReference type="ChEBI" id="CHEBI:33019"/>
        <dbReference type="ChEBI" id="CHEBI:57966"/>
        <dbReference type="ChEBI" id="CHEBI:456215"/>
        <dbReference type="EC" id="6.3.2.1"/>
    </reaction>
</comment>
<evidence type="ECO:0000256" key="8">
    <source>
        <dbReference type="ARBA" id="ARBA00022655"/>
    </source>
</evidence>
<dbReference type="NCBIfam" id="TIGR00018">
    <property type="entry name" value="panC"/>
    <property type="match status" value="1"/>
</dbReference>
<comment type="similarity">
    <text evidence="3 13">Belongs to the pantothenate synthetase family.</text>
</comment>
<evidence type="ECO:0000256" key="2">
    <source>
        <dbReference type="ARBA" id="ARBA00004990"/>
    </source>
</evidence>
<dbReference type="UniPathway" id="UPA00028">
    <property type="reaction ID" value="UER00005"/>
</dbReference>
<dbReference type="GO" id="GO:0005829">
    <property type="term" value="C:cytosol"/>
    <property type="evidence" value="ECO:0007669"/>
    <property type="project" value="TreeGrafter"/>
</dbReference>
<feature type="binding site" evidence="13">
    <location>
        <begin position="150"/>
        <end position="153"/>
    </location>
    <ligand>
        <name>ATP</name>
        <dbReference type="ChEBI" id="CHEBI:30616"/>
    </ligand>
</feature>
<feature type="binding site" evidence="13">
    <location>
        <position position="58"/>
    </location>
    <ligand>
        <name>(R)-pantoate</name>
        <dbReference type="ChEBI" id="CHEBI:15980"/>
    </ligand>
</feature>
<dbReference type="PATRIC" id="fig|1163745.3.peg.6"/>
<gene>
    <name evidence="13 14" type="primary">panC</name>
    <name evidence="14" type="ordered locus">HCD_00030</name>
</gene>
<dbReference type="STRING" id="1163745.HCD_00030"/>
<dbReference type="CDD" id="cd00560">
    <property type="entry name" value="PanC"/>
    <property type="match status" value="1"/>
</dbReference>
<keyword evidence="8 13" id="KW-0566">Pantothenate biosynthesis</keyword>
<reference evidence="14 15" key="1">
    <citation type="journal article" date="2013" name="PLoS ONE">
        <title>Sequence Divergence and Conservation in Genomes ofHelicobacter cetorum Strains from a Dolphin and a Whale.</title>
        <authorList>
            <person name="Kersulyte D."/>
            <person name="Rossi M."/>
            <person name="Berg D.E."/>
        </authorList>
    </citation>
    <scope>NUCLEOTIDE SEQUENCE [LARGE SCALE GENOMIC DNA]</scope>
    <source>
        <strain evidence="14 15">MIT 99-5656</strain>
    </source>
</reference>
<evidence type="ECO:0000256" key="7">
    <source>
        <dbReference type="ARBA" id="ARBA00022598"/>
    </source>
</evidence>
<evidence type="ECO:0000256" key="13">
    <source>
        <dbReference type="HAMAP-Rule" id="MF_00158"/>
    </source>
</evidence>
<comment type="function">
    <text evidence="12 13">Catalyzes the condensation of pantoate with beta-alanine in an ATP-dependent reaction via a pantoyl-adenylate intermediate.</text>
</comment>
<dbReference type="HOGENOM" id="CLU_047148_0_0_7"/>
<dbReference type="GO" id="GO:0015940">
    <property type="term" value="P:pantothenate biosynthetic process"/>
    <property type="evidence" value="ECO:0007669"/>
    <property type="project" value="UniProtKB-UniRule"/>
</dbReference>
<comment type="subcellular location">
    <subcellularLocation>
        <location evidence="1 13">Cytoplasm</location>
    </subcellularLocation>
</comment>
<dbReference type="EC" id="6.3.2.1" evidence="4 13"/>
<dbReference type="InterPro" id="IPR003721">
    <property type="entry name" value="Pantoate_ligase"/>
</dbReference>
<keyword evidence="9 13" id="KW-0547">Nucleotide-binding</keyword>
<dbReference type="NCBIfam" id="TIGR00125">
    <property type="entry name" value="cyt_tran_rel"/>
    <property type="match status" value="1"/>
</dbReference>
<feature type="binding site" evidence="13">
    <location>
        <position position="58"/>
    </location>
    <ligand>
        <name>beta-alanine</name>
        <dbReference type="ChEBI" id="CHEBI:57966"/>
    </ligand>
</feature>
<evidence type="ECO:0000256" key="6">
    <source>
        <dbReference type="ARBA" id="ARBA00022490"/>
    </source>
</evidence>
<feature type="binding site" evidence="13">
    <location>
        <begin position="27"/>
        <end position="34"/>
    </location>
    <ligand>
        <name>ATP</name>
        <dbReference type="ChEBI" id="CHEBI:30616"/>
    </ligand>
</feature>
<dbReference type="PANTHER" id="PTHR21299:SF1">
    <property type="entry name" value="PANTOATE--BETA-ALANINE LIGASE"/>
    <property type="match status" value="1"/>
</dbReference>
<feature type="binding site" evidence="13">
    <location>
        <position position="179"/>
    </location>
    <ligand>
        <name>ATP</name>
        <dbReference type="ChEBI" id="CHEBI:30616"/>
    </ligand>
</feature>
<dbReference type="eggNOG" id="COG0414">
    <property type="taxonomic scope" value="Bacteria"/>
</dbReference>
<keyword evidence="10 13" id="KW-0067">ATP-binding</keyword>
<evidence type="ECO:0000256" key="3">
    <source>
        <dbReference type="ARBA" id="ARBA00009256"/>
    </source>
</evidence>
<dbReference type="SUPFAM" id="SSF52374">
    <property type="entry name" value="Nucleotidylyl transferase"/>
    <property type="match status" value="1"/>
</dbReference>
<feature type="binding site" evidence="13">
    <location>
        <begin position="187"/>
        <end position="190"/>
    </location>
    <ligand>
        <name>ATP</name>
        <dbReference type="ChEBI" id="CHEBI:30616"/>
    </ligand>
</feature>
<accession>I0EQ21</accession>
<dbReference type="GO" id="GO:0005524">
    <property type="term" value="F:ATP binding"/>
    <property type="evidence" value="ECO:0007669"/>
    <property type="project" value="UniProtKB-KW"/>
</dbReference>
<dbReference type="GO" id="GO:0004592">
    <property type="term" value="F:pantoate-beta-alanine ligase activity"/>
    <property type="evidence" value="ECO:0007669"/>
    <property type="project" value="UniProtKB-UniRule"/>
</dbReference>